<dbReference type="CDD" id="cd06225">
    <property type="entry name" value="HAMP"/>
    <property type="match status" value="1"/>
</dbReference>
<name>A0A7Y0EKW3_9CLOT</name>
<dbReference type="InterPro" id="IPR004089">
    <property type="entry name" value="MCPsignal_dom"/>
</dbReference>
<sequence>MEKDNQNTKKSKISMKGSSLKTKLIATISSIIIIMTILSAVTFTIMKSLMSRLDTMIEVTVKANEIFSLADESVSNVNQVVLQKNENSKNAAFNSLNKIKSNISFIKSNTTSLDSMKSVDVMERIMSTYEETLQKLIDANKAGDPEKAKKYFEKITLISSSSDDSIRELLTNQLNDQKTQRLSLSKAANIMGIVTIVLIISISILSFAVATLLVNKIIGTIKKLVKYAQAIADNNLALESIDVTSSDELSILAKSFNKMNSNLKSLISKINKESGSITTAAYNLQVNTGQSSKALEQVALSIQEVSSGALEQAEQSEKTALVVNKLFESNKKINENAHKVLNTSSDATNAAVLGKEKLKKLVEQIKVIENKIIPIQSTADLLKQRSLEIKKIVDTITDIASQTNLLALNSAIEAARAGENGKGFAVVAEEVGKLAEDSENATKEIAKMLADIQVKSEELSANMSSGVQEVKESTVMAEEARTSFKEILSTSSHVDEQVKEITLEIESILKQISNVEAMSTNIASIAKKSSNSSHDVAAAVEEQTASVEEIFSTTTMLSEMSNELKQLIDQFKI</sequence>
<dbReference type="RefSeq" id="WP_169298893.1">
    <property type="nucleotide sequence ID" value="NZ_JABBNI010000036.1"/>
</dbReference>
<gene>
    <name evidence="7" type="ORF">HBE96_16875</name>
</gene>
<proteinExistence type="inferred from homology"/>
<keyword evidence="1 3" id="KW-0807">Transducer</keyword>
<dbReference type="GO" id="GO:0016020">
    <property type="term" value="C:membrane"/>
    <property type="evidence" value="ECO:0007669"/>
    <property type="project" value="InterPro"/>
</dbReference>
<dbReference type="Gene3D" id="1.10.287.950">
    <property type="entry name" value="Methyl-accepting chemotaxis protein"/>
    <property type="match status" value="1"/>
</dbReference>
<keyword evidence="4" id="KW-0472">Membrane</keyword>
<evidence type="ECO:0000256" key="4">
    <source>
        <dbReference type="SAM" id="Phobius"/>
    </source>
</evidence>
<evidence type="ECO:0000256" key="2">
    <source>
        <dbReference type="ARBA" id="ARBA00029447"/>
    </source>
</evidence>
<dbReference type="GO" id="GO:0006935">
    <property type="term" value="P:chemotaxis"/>
    <property type="evidence" value="ECO:0007669"/>
    <property type="project" value="InterPro"/>
</dbReference>
<dbReference type="PANTHER" id="PTHR32089:SF112">
    <property type="entry name" value="LYSOZYME-LIKE PROTEIN-RELATED"/>
    <property type="match status" value="1"/>
</dbReference>
<evidence type="ECO:0000313" key="8">
    <source>
        <dbReference type="Proteomes" id="UP000537131"/>
    </source>
</evidence>
<dbReference type="SMART" id="SM00304">
    <property type="entry name" value="HAMP"/>
    <property type="match status" value="1"/>
</dbReference>
<evidence type="ECO:0000256" key="3">
    <source>
        <dbReference type="PROSITE-ProRule" id="PRU00284"/>
    </source>
</evidence>
<dbReference type="PRINTS" id="PR00260">
    <property type="entry name" value="CHEMTRNSDUCR"/>
</dbReference>
<evidence type="ECO:0000259" key="5">
    <source>
        <dbReference type="PROSITE" id="PS50111"/>
    </source>
</evidence>
<comment type="similarity">
    <text evidence="2">Belongs to the methyl-accepting chemotaxis (MCP) protein family.</text>
</comment>
<reference evidence="7 8" key="2">
    <citation type="submission" date="2020-06" db="EMBL/GenBank/DDBJ databases">
        <title>Complete Genome Sequence of Clostridium muelleri sp. nov. P21T, an Acid-Alcohol Producing Acetogen Isolated from Old Hay.</title>
        <authorList>
            <person name="Duncan K.E."/>
            <person name="Tanner R.S."/>
        </authorList>
    </citation>
    <scope>NUCLEOTIDE SEQUENCE [LARGE SCALE GENOMIC DNA]</scope>
    <source>
        <strain evidence="7 8">P21</strain>
    </source>
</reference>
<accession>A0A7Y0EKW3</accession>
<dbReference type="Gene3D" id="6.10.340.10">
    <property type="match status" value="1"/>
</dbReference>
<dbReference type="Pfam" id="PF00015">
    <property type="entry name" value="MCPsignal"/>
    <property type="match status" value="1"/>
</dbReference>
<dbReference type="GO" id="GO:0007165">
    <property type="term" value="P:signal transduction"/>
    <property type="evidence" value="ECO:0007669"/>
    <property type="project" value="UniProtKB-KW"/>
</dbReference>
<feature type="transmembrane region" description="Helical" evidence="4">
    <location>
        <begin position="24"/>
        <end position="46"/>
    </location>
</feature>
<feature type="domain" description="Methyl-accepting transducer" evidence="5">
    <location>
        <begin position="287"/>
        <end position="558"/>
    </location>
</feature>
<keyword evidence="8" id="KW-1185">Reference proteome</keyword>
<evidence type="ECO:0000259" key="6">
    <source>
        <dbReference type="PROSITE" id="PS50885"/>
    </source>
</evidence>
<keyword evidence="4" id="KW-1133">Transmembrane helix</keyword>
<protein>
    <submittedName>
        <fullName evidence="7">HAMP domain-containing protein</fullName>
    </submittedName>
</protein>
<dbReference type="GO" id="GO:0004888">
    <property type="term" value="F:transmembrane signaling receptor activity"/>
    <property type="evidence" value="ECO:0007669"/>
    <property type="project" value="InterPro"/>
</dbReference>
<dbReference type="AlphaFoldDB" id="A0A7Y0EKW3"/>
<dbReference type="Proteomes" id="UP000537131">
    <property type="component" value="Unassembled WGS sequence"/>
</dbReference>
<dbReference type="PANTHER" id="PTHR32089">
    <property type="entry name" value="METHYL-ACCEPTING CHEMOTAXIS PROTEIN MCPB"/>
    <property type="match status" value="1"/>
</dbReference>
<dbReference type="PROSITE" id="PS50885">
    <property type="entry name" value="HAMP"/>
    <property type="match status" value="1"/>
</dbReference>
<dbReference type="PROSITE" id="PS50111">
    <property type="entry name" value="CHEMOTAXIS_TRANSDUC_2"/>
    <property type="match status" value="1"/>
</dbReference>
<keyword evidence="4" id="KW-0812">Transmembrane</keyword>
<evidence type="ECO:0000313" key="7">
    <source>
        <dbReference type="EMBL" id="NMM64300.1"/>
    </source>
</evidence>
<dbReference type="Pfam" id="PF00672">
    <property type="entry name" value="HAMP"/>
    <property type="match status" value="1"/>
</dbReference>
<comment type="caution">
    <text evidence="7">The sequence shown here is derived from an EMBL/GenBank/DDBJ whole genome shotgun (WGS) entry which is preliminary data.</text>
</comment>
<organism evidence="7 8">
    <name type="scientific">Clostridium muellerianum</name>
    <dbReference type="NCBI Taxonomy" id="2716538"/>
    <lineage>
        <taxon>Bacteria</taxon>
        <taxon>Bacillati</taxon>
        <taxon>Bacillota</taxon>
        <taxon>Clostridia</taxon>
        <taxon>Eubacteriales</taxon>
        <taxon>Clostridiaceae</taxon>
        <taxon>Clostridium</taxon>
    </lineage>
</organism>
<feature type="domain" description="HAMP" evidence="6">
    <location>
        <begin position="215"/>
        <end position="268"/>
    </location>
</feature>
<dbReference type="SUPFAM" id="SSF58104">
    <property type="entry name" value="Methyl-accepting chemotaxis protein (MCP) signaling domain"/>
    <property type="match status" value="1"/>
</dbReference>
<evidence type="ECO:0000256" key="1">
    <source>
        <dbReference type="ARBA" id="ARBA00023224"/>
    </source>
</evidence>
<feature type="transmembrane region" description="Helical" evidence="4">
    <location>
        <begin position="190"/>
        <end position="214"/>
    </location>
</feature>
<dbReference type="SMART" id="SM00283">
    <property type="entry name" value="MA"/>
    <property type="match status" value="1"/>
</dbReference>
<reference evidence="7 8" key="1">
    <citation type="submission" date="2020-04" db="EMBL/GenBank/DDBJ databases">
        <authorList>
            <person name="Doyle D.A."/>
        </authorList>
    </citation>
    <scope>NUCLEOTIDE SEQUENCE [LARGE SCALE GENOMIC DNA]</scope>
    <source>
        <strain evidence="7 8">P21</strain>
    </source>
</reference>
<dbReference type="EMBL" id="JABBNI010000036">
    <property type="protein sequence ID" value="NMM64300.1"/>
    <property type="molecule type" value="Genomic_DNA"/>
</dbReference>
<dbReference type="InterPro" id="IPR004090">
    <property type="entry name" value="Chemotax_Me-accpt_rcpt"/>
</dbReference>
<dbReference type="InterPro" id="IPR003660">
    <property type="entry name" value="HAMP_dom"/>
</dbReference>